<feature type="domain" description="Co-chaperone DjlA N-terminal" evidence="1">
    <location>
        <begin position="29"/>
        <end position="146"/>
    </location>
</feature>
<dbReference type="InterPro" id="IPR007791">
    <property type="entry name" value="DjlA_N"/>
</dbReference>
<dbReference type="EMBL" id="SJST01000001">
    <property type="protein sequence ID" value="TCD15882.1"/>
    <property type="molecule type" value="Genomic_DNA"/>
</dbReference>
<protein>
    <recommendedName>
        <fullName evidence="1">Co-chaperone DjlA N-terminal domain-containing protein</fullName>
    </recommendedName>
</protein>
<dbReference type="AlphaFoldDB" id="A0A4V2MP11"/>
<dbReference type="SUPFAM" id="SSF158682">
    <property type="entry name" value="TerB-like"/>
    <property type="match status" value="1"/>
</dbReference>
<organism evidence="2 3">
    <name type="scientific">Oricola cellulosilytica</name>
    <dbReference type="NCBI Taxonomy" id="1429082"/>
    <lineage>
        <taxon>Bacteria</taxon>
        <taxon>Pseudomonadati</taxon>
        <taxon>Pseudomonadota</taxon>
        <taxon>Alphaproteobacteria</taxon>
        <taxon>Hyphomicrobiales</taxon>
        <taxon>Ahrensiaceae</taxon>
        <taxon>Oricola</taxon>
    </lineage>
</organism>
<comment type="caution">
    <text evidence="2">The sequence shown here is derived from an EMBL/GenBank/DDBJ whole genome shotgun (WGS) entry which is preliminary data.</text>
</comment>
<dbReference type="InterPro" id="IPR029024">
    <property type="entry name" value="TerB-like"/>
</dbReference>
<reference evidence="2 3" key="1">
    <citation type="journal article" date="2015" name="Antonie Van Leeuwenhoek">
        <title>Oricola cellulosilytica gen. nov., sp. nov., a cellulose-degrading bacterium of the family Phyllobacteriaceae isolated from surface seashore water, and emended descriptions of Mesorhizobium loti and Phyllobacterium myrsinacearum.</title>
        <authorList>
            <person name="Hameed A."/>
            <person name="Shahina M."/>
            <person name="Lai W.A."/>
            <person name="Lin S.Y."/>
            <person name="Young L.S."/>
            <person name="Liu Y.C."/>
            <person name="Hsu Y.H."/>
            <person name="Young C.C."/>
        </authorList>
    </citation>
    <scope>NUCLEOTIDE SEQUENCE [LARGE SCALE GENOMIC DNA]</scope>
    <source>
        <strain evidence="2 3">KCTC 52183</strain>
    </source>
</reference>
<name>A0A4V2MP11_9HYPH</name>
<proteinExistence type="predicted"/>
<dbReference type="OrthoDB" id="5402150at2"/>
<gene>
    <name evidence="2" type="ORF">E0D97_00110</name>
</gene>
<dbReference type="Proteomes" id="UP000291301">
    <property type="component" value="Unassembled WGS sequence"/>
</dbReference>
<dbReference type="RefSeq" id="WP_131564220.1">
    <property type="nucleotide sequence ID" value="NZ_JAINFK010000001.1"/>
</dbReference>
<dbReference type="Gene3D" id="1.10.3680.10">
    <property type="entry name" value="TerB-like"/>
    <property type="match status" value="1"/>
</dbReference>
<dbReference type="Pfam" id="PF05099">
    <property type="entry name" value="TerB"/>
    <property type="match status" value="1"/>
</dbReference>
<keyword evidence="3" id="KW-1185">Reference proteome</keyword>
<dbReference type="CDD" id="cd07313">
    <property type="entry name" value="terB_like_2"/>
    <property type="match status" value="1"/>
</dbReference>
<accession>A0A4V2MP11</accession>
<evidence type="ECO:0000259" key="1">
    <source>
        <dbReference type="Pfam" id="PF05099"/>
    </source>
</evidence>
<sequence>MFDRIASFFQSIGKDGSAPDGTFSLDDPRLAAAALMHHIIEADGVAQAVERERLAELLRDAYSLDEKTLKSLLAEAREADNEAIDLYQFTSVLMRTLDAEERLKFIELLWEIVYADGVNHELEDNIVWRVAELLGIDGRDRVLLRQSVAARRLADATGD</sequence>
<evidence type="ECO:0000313" key="2">
    <source>
        <dbReference type="EMBL" id="TCD15882.1"/>
    </source>
</evidence>
<evidence type="ECO:0000313" key="3">
    <source>
        <dbReference type="Proteomes" id="UP000291301"/>
    </source>
</evidence>